<dbReference type="AlphaFoldDB" id="A0AAV1R279"/>
<dbReference type="EMBL" id="CAWUPB010000851">
    <property type="protein sequence ID" value="CAK7327022.1"/>
    <property type="molecule type" value="Genomic_DNA"/>
</dbReference>
<dbReference type="Proteomes" id="UP001314170">
    <property type="component" value="Unassembled WGS sequence"/>
</dbReference>
<accession>A0AAV1R279</accession>
<gene>
    <name evidence="1" type="ORF">DCAF_LOCUS4729</name>
</gene>
<proteinExistence type="predicted"/>
<reference evidence="1 2" key="1">
    <citation type="submission" date="2024-01" db="EMBL/GenBank/DDBJ databases">
        <authorList>
            <person name="Waweru B."/>
        </authorList>
    </citation>
    <scope>NUCLEOTIDE SEQUENCE [LARGE SCALE GENOMIC DNA]</scope>
</reference>
<keyword evidence="2" id="KW-1185">Reference proteome</keyword>
<organism evidence="1 2">
    <name type="scientific">Dovyalis caffra</name>
    <dbReference type="NCBI Taxonomy" id="77055"/>
    <lineage>
        <taxon>Eukaryota</taxon>
        <taxon>Viridiplantae</taxon>
        <taxon>Streptophyta</taxon>
        <taxon>Embryophyta</taxon>
        <taxon>Tracheophyta</taxon>
        <taxon>Spermatophyta</taxon>
        <taxon>Magnoliopsida</taxon>
        <taxon>eudicotyledons</taxon>
        <taxon>Gunneridae</taxon>
        <taxon>Pentapetalae</taxon>
        <taxon>rosids</taxon>
        <taxon>fabids</taxon>
        <taxon>Malpighiales</taxon>
        <taxon>Salicaceae</taxon>
        <taxon>Flacourtieae</taxon>
        <taxon>Dovyalis</taxon>
    </lineage>
</organism>
<comment type="caution">
    <text evidence="1">The sequence shown here is derived from an EMBL/GenBank/DDBJ whole genome shotgun (WGS) entry which is preliminary data.</text>
</comment>
<evidence type="ECO:0000313" key="1">
    <source>
        <dbReference type="EMBL" id="CAK7327022.1"/>
    </source>
</evidence>
<evidence type="ECO:0000313" key="2">
    <source>
        <dbReference type="Proteomes" id="UP001314170"/>
    </source>
</evidence>
<protein>
    <submittedName>
        <fullName evidence="1">Uncharacterized protein</fullName>
    </submittedName>
</protein>
<sequence>MARAIDIGWNPSTMKHHLIKTSASGSSSFNEEVVINHYIHRIVPNVKRLFGQDKCLTGFFD</sequence>
<name>A0AAV1R279_9ROSI</name>